<evidence type="ECO:0000313" key="3">
    <source>
        <dbReference type="Proteomes" id="UP001209755"/>
    </source>
</evidence>
<dbReference type="EMBL" id="JAOQNS010000010">
    <property type="protein sequence ID" value="MCW2309064.1"/>
    <property type="molecule type" value="Genomic_DNA"/>
</dbReference>
<feature type="transmembrane region" description="Helical" evidence="1">
    <location>
        <begin position="172"/>
        <end position="192"/>
    </location>
</feature>
<keyword evidence="1" id="KW-1133">Transmembrane helix</keyword>
<accession>A0ABT3HFG1</accession>
<evidence type="ECO:0000313" key="2">
    <source>
        <dbReference type="EMBL" id="MCW2309064.1"/>
    </source>
</evidence>
<evidence type="ECO:0008006" key="4">
    <source>
        <dbReference type="Google" id="ProtNLM"/>
    </source>
</evidence>
<protein>
    <recommendedName>
        <fullName evidence="4">Exopolysaccharide synthesis protein</fullName>
    </recommendedName>
</protein>
<feature type="transmembrane region" description="Helical" evidence="1">
    <location>
        <begin position="133"/>
        <end position="166"/>
    </location>
</feature>
<name>A0ABT3HFG1_9HYPH</name>
<dbReference type="PANTHER" id="PTHR41795">
    <property type="entry name" value="EXOPOLYSACCHARIDE SYNTHESIS PROTEIN"/>
    <property type="match status" value="1"/>
</dbReference>
<dbReference type="Proteomes" id="UP001209755">
    <property type="component" value="Unassembled WGS sequence"/>
</dbReference>
<reference evidence="3" key="1">
    <citation type="submission" date="2023-07" db="EMBL/GenBank/DDBJ databases">
        <title>Genome sequencing of Purple Non-Sulfur Bacteria from various extreme environments.</title>
        <authorList>
            <person name="Mayer M."/>
        </authorList>
    </citation>
    <scope>NUCLEOTIDE SEQUENCE [LARGE SCALE GENOMIC DNA]</scope>
    <source>
        <strain evidence="3">DSM 17935</strain>
    </source>
</reference>
<sequence length="193" mass="20223">MSDAAHSITAVLDRTCEVASEGEVSVKDTVESLGAASHSALILLPALLAITPLSGVPGASSFFGLTIALVSLQMLIGRESLWLPDFLLRRSIDSAKLEKAIGFLRRPARFVDRHTRERLGLLVRPPARSLLQAACLGCGLVMPFLEVIPFTSSIMVTAVAFFATALVVRDGLLAAAGLAFVAAAATLALNVVA</sequence>
<dbReference type="PIRSF" id="PIRSF033239">
    <property type="entry name" value="ExoD"/>
    <property type="match status" value="1"/>
</dbReference>
<dbReference type="PANTHER" id="PTHR41795:SF1">
    <property type="entry name" value="EXOPOLYSACCHARIDE SYNTHESIS PROTEIN"/>
    <property type="match status" value="1"/>
</dbReference>
<organism evidence="2 3">
    <name type="scientific">Rhodobium gokarnense</name>
    <dbReference type="NCBI Taxonomy" id="364296"/>
    <lineage>
        <taxon>Bacteria</taxon>
        <taxon>Pseudomonadati</taxon>
        <taxon>Pseudomonadota</taxon>
        <taxon>Alphaproteobacteria</taxon>
        <taxon>Hyphomicrobiales</taxon>
        <taxon>Rhodobiaceae</taxon>
        <taxon>Rhodobium</taxon>
    </lineage>
</organism>
<evidence type="ECO:0000256" key="1">
    <source>
        <dbReference type="SAM" id="Phobius"/>
    </source>
</evidence>
<dbReference type="Pfam" id="PF06055">
    <property type="entry name" value="ExoD"/>
    <property type="match status" value="1"/>
</dbReference>
<gene>
    <name evidence="2" type="ORF">M2319_003415</name>
</gene>
<keyword evidence="3" id="KW-1185">Reference proteome</keyword>
<comment type="caution">
    <text evidence="2">The sequence shown here is derived from an EMBL/GenBank/DDBJ whole genome shotgun (WGS) entry which is preliminary data.</text>
</comment>
<keyword evidence="1" id="KW-0812">Transmembrane</keyword>
<dbReference type="InterPro" id="IPR010331">
    <property type="entry name" value="ExoD"/>
</dbReference>
<proteinExistence type="predicted"/>
<feature type="transmembrane region" description="Helical" evidence="1">
    <location>
        <begin position="42"/>
        <end position="70"/>
    </location>
</feature>
<keyword evidence="1" id="KW-0472">Membrane</keyword>
<dbReference type="RefSeq" id="WP_264602654.1">
    <property type="nucleotide sequence ID" value="NZ_JAOQNS010000010.1"/>
</dbReference>